<evidence type="ECO:0000313" key="2">
    <source>
        <dbReference type="EMBL" id="MCF4099538.1"/>
    </source>
</evidence>
<comment type="caution">
    <text evidence="2">The sequence shown here is derived from an EMBL/GenBank/DDBJ whole genome shotgun (WGS) entry which is preliminary data.</text>
</comment>
<dbReference type="RefSeq" id="WP_236115231.1">
    <property type="nucleotide sequence ID" value="NZ_JAKGTI010000003.1"/>
</dbReference>
<evidence type="ECO:0000313" key="3">
    <source>
        <dbReference type="Proteomes" id="UP001201217"/>
    </source>
</evidence>
<feature type="compositionally biased region" description="Basic and acidic residues" evidence="1">
    <location>
        <begin position="37"/>
        <end position="53"/>
    </location>
</feature>
<dbReference type="EMBL" id="JAKGTI010000003">
    <property type="protein sequence ID" value="MCF4099538.1"/>
    <property type="molecule type" value="Genomic_DNA"/>
</dbReference>
<sequence length="53" mass="6209">MTDKNNKNKRTQKEVDDQLDDTFPASDPPSWMPGTTKESDEKAKLKRDKEKER</sequence>
<proteinExistence type="predicted"/>
<protein>
    <recommendedName>
        <fullName evidence="4">DUF3072 domain-containing protein</fullName>
    </recommendedName>
</protein>
<accession>A0ABS9E9V1</accession>
<evidence type="ECO:0008006" key="4">
    <source>
        <dbReference type="Google" id="ProtNLM"/>
    </source>
</evidence>
<evidence type="ECO:0000256" key="1">
    <source>
        <dbReference type="SAM" id="MobiDB-lite"/>
    </source>
</evidence>
<feature type="compositionally biased region" description="Basic and acidic residues" evidence="1">
    <location>
        <begin position="1"/>
        <end position="16"/>
    </location>
</feature>
<name>A0ABS9E9V1_9HYPH</name>
<gene>
    <name evidence="2" type="ORF">L1I42_13670</name>
</gene>
<dbReference type="Proteomes" id="UP001201217">
    <property type="component" value="Unassembled WGS sequence"/>
</dbReference>
<feature type="region of interest" description="Disordered" evidence="1">
    <location>
        <begin position="1"/>
        <end position="53"/>
    </location>
</feature>
<keyword evidence="3" id="KW-1185">Reference proteome</keyword>
<organism evidence="2 3">
    <name type="scientific">Maritalea mediterranea</name>
    <dbReference type="NCBI Taxonomy" id="2909667"/>
    <lineage>
        <taxon>Bacteria</taxon>
        <taxon>Pseudomonadati</taxon>
        <taxon>Pseudomonadota</taxon>
        <taxon>Alphaproteobacteria</taxon>
        <taxon>Hyphomicrobiales</taxon>
        <taxon>Devosiaceae</taxon>
        <taxon>Maritalea</taxon>
    </lineage>
</organism>
<reference evidence="2 3" key="1">
    <citation type="submission" date="2022-01" db="EMBL/GenBank/DDBJ databases">
        <title>Maritalea mediterranea sp. nov., isolated from marine plastic residues from the Malva-rosa beach (Valencia, Spain).</title>
        <authorList>
            <person name="Vidal-Verdu A."/>
            <person name="Molina-Menor E."/>
            <person name="Pascual J."/>
            <person name="Pereto J."/>
            <person name="Porcar M."/>
        </authorList>
    </citation>
    <scope>NUCLEOTIDE SEQUENCE [LARGE SCALE GENOMIC DNA]</scope>
    <source>
        <strain evidence="2 3">P4.10X</strain>
    </source>
</reference>